<proteinExistence type="predicted"/>
<sequence length="218" mass="24076">MKKALDLFCGAGGASMGLHRAGFEVTGVDVKPQPRYPFRFIQADALTFPLEGYDFIWASPPCQAFSAMKSLPGARKDHPNLIPPIRERLIKSGALYCIENVPGAPLINYFMLCGSMFGLKSHSDRYLRRHRIFETNFNSFLVPSCNHWGKAVGVYGHGSSGRLGQRIRTASASEARILMEMEWAPLSSMTQAVPPAYSEFIGRQAMAMLTREAGADAR</sequence>
<gene>
    <name evidence="6" type="ORF">MNODULE_03755</name>
</gene>
<evidence type="ECO:0000256" key="2">
    <source>
        <dbReference type="ARBA" id="ARBA00022679"/>
    </source>
</evidence>
<dbReference type="PROSITE" id="PS00094">
    <property type="entry name" value="C5_MTASE_1"/>
    <property type="match status" value="1"/>
</dbReference>
<keyword evidence="7" id="KW-1185">Reference proteome</keyword>
<accession>A0A7X6I9W2</accession>
<evidence type="ECO:0000256" key="1">
    <source>
        <dbReference type="ARBA" id="ARBA00022603"/>
    </source>
</evidence>
<dbReference type="InterPro" id="IPR018117">
    <property type="entry name" value="C5_DNA_meth_AS"/>
</dbReference>
<dbReference type="Proteomes" id="UP000534783">
    <property type="component" value="Unassembled WGS sequence"/>
</dbReference>
<organism evidence="6 7">
    <name type="scientific">Candidatus Manganitrophus noduliformans</name>
    <dbReference type="NCBI Taxonomy" id="2606439"/>
    <lineage>
        <taxon>Bacteria</taxon>
        <taxon>Pseudomonadati</taxon>
        <taxon>Nitrospirota</taxon>
        <taxon>Nitrospiria</taxon>
        <taxon>Candidatus Troglogloeales</taxon>
        <taxon>Candidatus Manganitrophaceae</taxon>
        <taxon>Candidatus Manganitrophus</taxon>
    </lineage>
</organism>
<dbReference type="InterPro" id="IPR001525">
    <property type="entry name" value="C5_MeTfrase"/>
</dbReference>
<protein>
    <submittedName>
        <fullName evidence="6">DNA cytosine methyltransferase</fullName>
    </submittedName>
</protein>
<keyword evidence="1 6" id="KW-0489">Methyltransferase</keyword>
<dbReference type="EMBL" id="VTOW01000001">
    <property type="protein sequence ID" value="NKE69861.1"/>
    <property type="molecule type" value="Genomic_DNA"/>
</dbReference>
<keyword evidence="4" id="KW-0680">Restriction system</keyword>
<name>A0A7X6I9W2_9BACT</name>
<keyword evidence="2 6" id="KW-0808">Transferase</keyword>
<dbReference type="GO" id="GO:0003886">
    <property type="term" value="F:DNA (cytosine-5-)-methyltransferase activity"/>
    <property type="evidence" value="ECO:0007669"/>
    <property type="project" value="UniProtKB-EC"/>
</dbReference>
<dbReference type="AlphaFoldDB" id="A0A7X6I9W2"/>
<keyword evidence="3" id="KW-0949">S-adenosyl-L-methionine</keyword>
<evidence type="ECO:0000256" key="3">
    <source>
        <dbReference type="ARBA" id="ARBA00022691"/>
    </source>
</evidence>
<dbReference type="GO" id="GO:0032259">
    <property type="term" value="P:methylation"/>
    <property type="evidence" value="ECO:0007669"/>
    <property type="project" value="UniProtKB-KW"/>
</dbReference>
<evidence type="ECO:0000313" key="6">
    <source>
        <dbReference type="EMBL" id="NKE69861.1"/>
    </source>
</evidence>
<dbReference type="Gene3D" id="3.40.50.150">
    <property type="entry name" value="Vaccinia Virus protein VP39"/>
    <property type="match status" value="1"/>
</dbReference>
<reference evidence="6 7" key="1">
    <citation type="journal article" date="2020" name="Nature">
        <title>Bacterial chemolithoautotrophy via manganese oxidation.</title>
        <authorList>
            <person name="Yu H."/>
            <person name="Leadbetter J.R."/>
        </authorList>
    </citation>
    <scope>NUCLEOTIDE SEQUENCE [LARGE SCALE GENOMIC DNA]</scope>
    <source>
        <strain evidence="6 7">Mn-1</strain>
    </source>
</reference>
<evidence type="ECO:0000256" key="4">
    <source>
        <dbReference type="ARBA" id="ARBA00022747"/>
    </source>
</evidence>
<evidence type="ECO:0000313" key="7">
    <source>
        <dbReference type="Proteomes" id="UP000534783"/>
    </source>
</evidence>
<comment type="caution">
    <text evidence="6">The sequence shown here is derived from an EMBL/GenBank/DDBJ whole genome shotgun (WGS) entry which is preliminary data.</text>
</comment>
<dbReference type="InterPro" id="IPR029063">
    <property type="entry name" value="SAM-dependent_MTases_sf"/>
</dbReference>
<dbReference type="Pfam" id="PF00145">
    <property type="entry name" value="DNA_methylase"/>
    <property type="match status" value="1"/>
</dbReference>
<comment type="catalytic activity">
    <reaction evidence="5">
        <text>a 2'-deoxycytidine in DNA + S-adenosyl-L-methionine = a 5-methyl-2'-deoxycytidine in DNA + S-adenosyl-L-homocysteine + H(+)</text>
        <dbReference type="Rhea" id="RHEA:13681"/>
        <dbReference type="Rhea" id="RHEA-COMP:11369"/>
        <dbReference type="Rhea" id="RHEA-COMP:11370"/>
        <dbReference type="ChEBI" id="CHEBI:15378"/>
        <dbReference type="ChEBI" id="CHEBI:57856"/>
        <dbReference type="ChEBI" id="CHEBI:59789"/>
        <dbReference type="ChEBI" id="CHEBI:85452"/>
        <dbReference type="ChEBI" id="CHEBI:85454"/>
        <dbReference type="EC" id="2.1.1.37"/>
    </reaction>
</comment>
<evidence type="ECO:0000256" key="5">
    <source>
        <dbReference type="ARBA" id="ARBA00047422"/>
    </source>
</evidence>
<dbReference type="GO" id="GO:0009307">
    <property type="term" value="P:DNA restriction-modification system"/>
    <property type="evidence" value="ECO:0007669"/>
    <property type="project" value="UniProtKB-KW"/>
</dbReference>
<dbReference type="SUPFAM" id="SSF53335">
    <property type="entry name" value="S-adenosyl-L-methionine-dependent methyltransferases"/>
    <property type="match status" value="1"/>
</dbReference>